<keyword evidence="1" id="KW-1185">Reference proteome</keyword>
<evidence type="ECO:0000313" key="1">
    <source>
        <dbReference type="Proteomes" id="UP001652642"/>
    </source>
</evidence>
<dbReference type="Pfam" id="PF14994">
    <property type="entry name" value="TSGA13"/>
    <property type="match status" value="1"/>
</dbReference>
<proteinExistence type="predicted"/>
<sequence>MHNHFQLKHEALYSHHPNLAQYFVPVTDVEFRQRLERHRGEIAIMLRSVEFNQDKTTLIVTNNPLPLLITGQHLSSPFQYFPKDLFGRSAIRHEPSGLPPLKTPQKQLTAAPTRKWKKPVQFRYAADKDFKSEAQFSRAYAERRLQRLYPSLRAHSRPDQQKTEALPSIQGFAARTPQWEPLTIFCLTETKPTIAVPGEDGFRYGKAPLWIVNSSVVPKNGK</sequence>
<dbReference type="PANTHER" id="PTHR37352">
    <property type="entry name" value="TESTIS-SPECIFIC GENE 13 PROTEIN"/>
    <property type="match status" value="1"/>
</dbReference>
<evidence type="ECO:0000313" key="3">
    <source>
        <dbReference type="RefSeq" id="XP_072858562.1"/>
    </source>
</evidence>
<evidence type="ECO:0000313" key="2">
    <source>
        <dbReference type="RefSeq" id="XP_072858561.1"/>
    </source>
</evidence>
<dbReference type="GeneID" id="110070600"/>
<protein>
    <submittedName>
        <fullName evidence="2 3">Testis-specific gene 13 protein</fullName>
    </submittedName>
</protein>
<dbReference type="RefSeq" id="XP_072858561.1">
    <property type="nucleotide sequence ID" value="XM_073002460.1"/>
</dbReference>
<dbReference type="RefSeq" id="XP_072858562.1">
    <property type="nucleotide sequence ID" value="XM_073002461.1"/>
</dbReference>
<accession>A0ABM5GLN1</accession>
<dbReference type="Proteomes" id="UP001652642">
    <property type="component" value="Chromosome 5"/>
</dbReference>
<organism evidence="1 3">
    <name type="scientific">Pogona vitticeps</name>
    <name type="common">central bearded dragon</name>
    <dbReference type="NCBI Taxonomy" id="103695"/>
    <lineage>
        <taxon>Eukaryota</taxon>
        <taxon>Metazoa</taxon>
        <taxon>Chordata</taxon>
        <taxon>Craniata</taxon>
        <taxon>Vertebrata</taxon>
        <taxon>Euteleostomi</taxon>
        <taxon>Lepidosauria</taxon>
        <taxon>Squamata</taxon>
        <taxon>Bifurcata</taxon>
        <taxon>Unidentata</taxon>
        <taxon>Episquamata</taxon>
        <taxon>Toxicofera</taxon>
        <taxon>Iguania</taxon>
        <taxon>Acrodonta</taxon>
        <taxon>Agamidae</taxon>
        <taxon>Amphibolurinae</taxon>
        <taxon>Pogona</taxon>
    </lineage>
</organism>
<name>A0ABM5GLN1_9SAUR</name>
<dbReference type="PANTHER" id="PTHR37352:SF1">
    <property type="entry name" value="TESTIS-SPECIFIC GENE 13 PROTEIN"/>
    <property type="match status" value="1"/>
</dbReference>
<reference evidence="2 3" key="1">
    <citation type="submission" date="2025-05" db="UniProtKB">
        <authorList>
            <consortium name="RefSeq"/>
        </authorList>
    </citation>
    <scope>IDENTIFICATION</scope>
</reference>
<dbReference type="InterPro" id="IPR029241">
    <property type="entry name" value="TSGA13"/>
</dbReference>
<gene>
    <name evidence="2 3" type="primary">TSGA13</name>
</gene>